<name>A0AA86GN86_9SPHN</name>
<dbReference type="InterPro" id="IPR012675">
    <property type="entry name" value="Beta-grasp_dom_sf"/>
</dbReference>
<protein>
    <recommendedName>
        <fullName evidence="3">MoaD/ThiS family protein</fullName>
    </recommendedName>
</protein>
<reference evidence="1 2" key="1">
    <citation type="journal article" date="2016" name="BMC Genomics">
        <title>Genomic analysis of the nitrate-respiring Sphingopyxis granuli (formerly Sphingomonas macrogoltabida) strain TFA.</title>
        <authorList>
            <person name="Garcia-Romero I."/>
            <person name="Perez-Pulido A.J."/>
            <person name="Gonzalez-Flores Y.E."/>
            <person name="Reyes-Ramirez F."/>
            <person name="Santero E."/>
            <person name="Floriano B."/>
        </authorList>
    </citation>
    <scope>NUCLEOTIDE SEQUENCE [LARGE SCALE GENOMIC DNA]</scope>
    <source>
        <strain evidence="1 2">TFA</strain>
    </source>
</reference>
<dbReference type="SUPFAM" id="SSF54285">
    <property type="entry name" value="MoaD/ThiS"/>
    <property type="match status" value="1"/>
</dbReference>
<dbReference type="AlphaFoldDB" id="A0AA86GN86"/>
<gene>
    <name evidence="1" type="ORF">SGRAN_3852</name>
</gene>
<proteinExistence type="predicted"/>
<evidence type="ECO:0000313" key="1">
    <source>
        <dbReference type="EMBL" id="AMG76184.1"/>
    </source>
</evidence>
<keyword evidence="2" id="KW-1185">Reference proteome</keyword>
<dbReference type="Gene3D" id="3.10.20.30">
    <property type="match status" value="1"/>
</dbReference>
<dbReference type="EMBL" id="CP012199">
    <property type="protein sequence ID" value="AMG76184.1"/>
    <property type="molecule type" value="Genomic_DNA"/>
</dbReference>
<dbReference type="Pfam" id="PF02597">
    <property type="entry name" value="ThiS"/>
    <property type="match status" value="1"/>
</dbReference>
<organism evidence="1 2">
    <name type="scientific">Sphingopyxis granuli</name>
    <dbReference type="NCBI Taxonomy" id="267128"/>
    <lineage>
        <taxon>Bacteria</taxon>
        <taxon>Pseudomonadati</taxon>
        <taxon>Pseudomonadota</taxon>
        <taxon>Alphaproteobacteria</taxon>
        <taxon>Sphingomonadales</taxon>
        <taxon>Sphingomonadaceae</taxon>
        <taxon>Sphingopyxis</taxon>
    </lineage>
</organism>
<dbReference type="KEGG" id="sgi:SGRAN_3852"/>
<sequence>MTDGKEARLQIELCGRLADPCGRVVEIAVPDAGLSVTAMLAALEQTHPALRQPLARGRIRACINEVVAPRDAWVAPGDLVALFPPVSGG</sequence>
<dbReference type="InterPro" id="IPR016155">
    <property type="entry name" value="Mopterin_synth/thiamin_S_b"/>
</dbReference>
<evidence type="ECO:0000313" key="2">
    <source>
        <dbReference type="Proteomes" id="UP000058599"/>
    </source>
</evidence>
<accession>A0AA86GN86</accession>
<dbReference type="RefSeq" id="WP_076077125.1">
    <property type="nucleotide sequence ID" value="NZ_CP012199.1"/>
</dbReference>
<evidence type="ECO:0008006" key="3">
    <source>
        <dbReference type="Google" id="ProtNLM"/>
    </source>
</evidence>
<dbReference type="Proteomes" id="UP000058599">
    <property type="component" value="Chromosome"/>
</dbReference>
<dbReference type="InterPro" id="IPR003749">
    <property type="entry name" value="ThiS/MoaD-like"/>
</dbReference>